<protein>
    <submittedName>
        <fullName evidence="2">Uncharacterized protein</fullName>
    </submittedName>
</protein>
<sequence length="122" mass="13339">MIASDAVPCWSFACGATSLRSGRFGTFWNIYLTRSLIFLPSLSAVSSLLSFSGLLNLLVVIRRISPSYYIRNVLVSLSPVAFCYGHSRSPMARQGWAEVPSACKEFQQEGWQPNAKTGALSA</sequence>
<accession>A0A0C3QFY8</accession>
<feature type="transmembrane region" description="Helical" evidence="1">
    <location>
        <begin position="37"/>
        <end position="61"/>
    </location>
</feature>
<reference evidence="2 3" key="1">
    <citation type="submission" date="2014-04" db="EMBL/GenBank/DDBJ databases">
        <authorList>
            <consortium name="DOE Joint Genome Institute"/>
            <person name="Kuo A."/>
            <person name="Girlanda M."/>
            <person name="Perotto S."/>
            <person name="Kohler A."/>
            <person name="Nagy L.G."/>
            <person name="Floudas D."/>
            <person name="Copeland A."/>
            <person name="Barry K.W."/>
            <person name="Cichocki N."/>
            <person name="Veneault-Fourrey C."/>
            <person name="LaButti K."/>
            <person name="Lindquist E.A."/>
            <person name="Lipzen A."/>
            <person name="Lundell T."/>
            <person name="Morin E."/>
            <person name="Murat C."/>
            <person name="Sun H."/>
            <person name="Tunlid A."/>
            <person name="Henrissat B."/>
            <person name="Grigoriev I.V."/>
            <person name="Hibbett D.S."/>
            <person name="Martin F."/>
            <person name="Nordberg H.P."/>
            <person name="Cantor M.N."/>
            <person name="Hua S.X."/>
        </authorList>
    </citation>
    <scope>NUCLEOTIDE SEQUENCE [LARGE SCALE GENOMIC DNA]</scope>
    <source>
        <strain evidence="2 3">MUT 4182</strain>
    </source>
</reference>
<keyword evidence="1" id="KW-0812">Transmembrane</keyword>
<dbReference type="HOGENOM" id="CLU_2028430_0_0_1"/>
<keyword evidence="3" id="KW-1185">Reference proteome</keyword>
<keyword evidence="1" id="KW-1133">Transmembrane helix</keyword>
<reference evidence="3" key="2">
    <citation type="submission" date="2015-01" db="EMBL/GenBank/DDBJ databases">
        <title>Evolutionary Origins and Diversification of the Mycorrhizal Mutualists.</title>
        <authorList>
            <consortium name="DOE Joint Genome Institute"/>
            <consortium name="Mycorrhizal Genomics Consortium"/>
            <person name="Kohler A."/>
            <person name="Kuo A."/>
            <person name="Nagy L.G."/>
            <person name="Floudas D."/>
            <person name="Copeland A."/>
            <person name="Barry K.W."/>
            <person name="Cichocki N."/>
            <person name="Veneault-Fourrey C."/>
            <person name="LaButti K."/>
            <person name="Lindquist E.A."/>
            <person name="Lipzen A."/>
            <person name="Lundell T."/>
            <person name="Morin E."/>
            <person name="Murat C."/>
            <person name="Riley R."/>
            <person name="Ohm R."/>
            <person name="Sun H."/>
            <person name="Tunlid A."/>
            <person name="Henrissat B."/>
            <person name="Grigoriev I.V."/>
            <person name="Hibbett D.S."/>
            <person name="Martin F."/>
        </authorList>
    </citation>
    <scope>NUCLEOTIDE SEQUENCE [LARGE SCALE GENOMIC DNA]</scope>
    <source>
        <strain evidence="3">MUT 4182</strain>
    </source>
</reference>
<evidence type="ECO:0000313" key="3">
    <source>
        <dbReference type="Proteomes" id="UP000054248"/>
    </source>
</evidence>
<evidence type="ECO:0000313" key="2">
    <source>
        <dbReference type="EMBL" id="KIO30420.1"/>
    </source>
</evidence>
<keyword evidence="1" id="KW-0472">Membrane</keyword>
<dbReference type="EMBL" id="KN822972">
    <property type="protein sequence ID" value="KIO30420.1"/>
    <property type="molecule type" value="Genomic_DNA"/>
</dbReference>
<dbReference type="AlphaFoldDB" id="A0A0C3QFY8"/>
<proteinExistence type="predicted"/>
<dbReference type="Proteomes" id="UP000054248">
    <property type="component" value="Unassembled WGS sequence"/>
</dbReference>
<organism evidence="2 3">
    <name type="scientific">Tulasnella calospora MUT 4182</name>
    <dbReference type="NCBI Taxonomy" id="1051891"/>
    <lineage>
        <taxon>Eukaryota</taxon>
        <taxon>Fungi</taxon>
        <taxon>Dikarya</taxon>
        <taxon>Basidiomycota</taxon>
        <taxon>Agaricomycotina</taxon>
        <taxon>Agaricomycetes</taxon>
        <taxon>Cantharellales</taxon>
        <taxon>Tulasnellaceae</taxon>
        <taxon>Tulasnella</taxon>
    </lineage>
</organism>
<evidence type="ECO:0000256" key="1">
    <source>
        <dbReference type="SAM" id="Phobius"/>
    </source>
</evidence>
<gene>
    <name evidence="2" type="ORF">M407DRAFT_153891</name>
</gene>
<name>A0A0C3QFY8_9AGAM</name>